<gene>
    <name evidence="2" type="ORF">B0T16DRAFT_494945</name>
</gene>
<evidence type="ECO:0000313" key="2">
    <source>
        <dbReference type="EMBL" id="KAK0644041.1"/>
    </source>
</evidence>
<evidence type="ECO:0000313" key="3">
    <source>
        <dbReference type="Proteomes" id="UP001174936"/>
    </source>
</evidence>
<dbReference type="AlphaFoldDB" id="A0AA39Y124"/>
<sequence>MSLRLPLLLLALLVACARSQIIIDPHPINPELFWPLQAEAAFNEKAQSMPGAIGAPRADQVRDGKGYHREYEKATLYWEGGAGLGAFAVNGAILARYKFLGGPKGVMGFPTSDWTSTADGRDGWYNTFRNGAIYWMQWTGAWEVSGKDDIYSAWSSLQAHRSWLGYPVTGVQPGASDSGVERISAFENGFIYYNERGNRAVAVRSYRDILIAKYKSVGGPLSRLGLPYEKSMPAFRDGLCCARMGFRGGSVWVPLDTIYPRAQYQVRIRVRFLGLAGIAPQGVQRRVSGAVSVFVPSTRAIGPIFKINDWRFTGTSTRPSNRPDLGGNPDDLLYDGPPANLLFMAQHIQLRTSNAGEVAGRIAATMGLDVLRAINEADGSNPTIDVDKAYAGEQRFLNFRLGLLCQQWYSGSDNFYPPGYLEIKENDLLRITENVISVKAFGSDSNTPYYEFRFGVERREVWENL</sequence>
<dbReference type="Proteomes" id="UP001174936">
    <property type="component" value="Unassembled WGS sequence"/>
</dbReference>
<dbReference type="InterPro" id="IPR013207">
    <property type="entry name" value="LGFP"/>
</dbReference>
<feature type="chain" id="PRO_5041311225" evidence="1">
    <location>
        <begin position="20"/>
        <end position="465"/>
    </location>
</feature>
<protein>
    <submittedName>
        <fullName evidence="2">Uncharacterized protein</fullName>
    </submittedName>
</protein>
<dbReference type="Pfam" id="PF08310">
    <property type="entry name" value="LGFP"/>
    <property type="match status" value="2"/>
</dbReference>
<dbReference type="EMBL" id="JAULSV010000005">
    <property type="protein sequence ID" value="KAK0644041.1"/>
    <property type="molecule type" value="Genomic_DNA"/>
</dbReference>
<evidence type="ECO:0000256" key="1">
    <source>
        <dbReference type="SAM" id="SignalP"/>
    </source>
</evidence>
<name>A0AA39Y124_9PEZI</name>
<keyword evidence="1" id="KW-0732">Signal</keyword>
<dbReference type="PROSITE" id="PS51257">
    <property type="entry name" value="PROKAR_LIPOPROTEIN"/>
    <property type="match status" value="1"/>
</dbReference>
<feature type="signal peptide" evidence="1">
    <location>
        <begin position="1"/>
        <end position="19"/>
    </location>
</feature>
<reference evidence="2" key="1">
    <citation type="submission" date="2023-06" db="EMBL/GenBank/DDBJ databases">
        <title>Genome-scale phylogeny and comparative genomics of the fungal order Sordariales.</title>
        <authorList>
            <consortium name="Lawrence Berkeley National Laboratory"/>
            <person name="Hensen N."/>
            <person name="Bonometti L."/>
            <person name="Westerberg I."/>
            <person name="Brannstrom I.O."/>
            <person name="Guillou S."/>
            <person name="Cros-Aarteil S."/>
            <person name="Calhoun S."/>
            <person name="Haridas S."/>
            <person name="Kuo A."/>
            <person name="Mondo S."/>
            <person name="Pangilinan J."/>
            <person name="Riley R."/>
            <person name="Labutti K."/>
            <person name="Andreopoulos B."/>
            <person name="Lipzen A."/>
            <person name="Chen C."/>
            <person name="Yanf M."/>
            <person name="Daum C."/>
            <person name="Ng V."/>
            <person name="Clum A."/>
            <person name="Steindorff A."/>
            <person name="Ohm R."/>
            <person name="Martin F."/>
            <person name="Silar P."/>
            <person name="Natvig D."/>
            <person name="Lalanne C."/>
            <person name="Gautier V."/>
            <person name="Ament-Velasquez S.L."/>
            <person name="Kruys A."/>
            <person name="Hutchinson M.I."/>
            <person name="Powell A.J."/>
            <person name="Barry K."/>
            <person name="Miller A.N."/>
            <person name="Grigoriev I.V."/>
            <person name="Debuchy R."/>
            <person name="Gladieux P."/>
            <person name="Thoren M.H."/>
            <person name="Johannesson H."/>
        </authorList>
    </citation>
    <scope>NUCLEOTIDE SEQUENCE</scope>
    <source>
        <strain evidence="2">SMH2532-1</strain>
    </source>
</reference>
<accession>A0AA39Y124</accession>
<keyword evidence="3" id="KW-1185">Reference proteome</keyword>
<proteinExistence type="predicted"/>
<comment type="caution">
    <text evidence="2">The sequence shown here is derived from an EMBL/GenBank/DDBJ whole genome shotgun (WGS) entry which is preliminary data.</text>
</comment>
<organism evidence="2 3">
    <name type="scientific">Cercophora newfieldiana</name>
    <dbReference type="NCBI Taxonomy" id="92897"/>
    <lineage>
        <taxon>Eukaryota</taxon>
        <taxon>Fungi</taxon>
        <taxon>Dikarya</taxon>
        <taxon>Ascomycota</taxon>
        <taxon>Pezizomycotina</taxon>
        <taxon>Sordariomycetes</taxon>
        <taxon>Sordariomycetidae</taxon>
        <taxon>Sordariales</taxon>
        <taxon>Lasiosphaeriaceae</taxon>
        <taxon>Cercophora</taxon>
    </lineage>
</organism>